<keyword evidence="3" id="KW-1185">Reference proteome</keyword>
<proteinExistence type="predicted"/>
<evidence type="ECO:0000256" key="1">
    <source>
        <dbReference type="SAM" id="MobiDB-lite"/>
    </source>
</evidence>
<protein>
    <submittedName>
        <fullName evidence="2">Uncharacterized protein</fullName>
    </submittedName>
</protein>
<evidence type="ECO:0000313" key="2">
    <source>
        <dbReference type="EMBL" id="KIN97121.1"/>
    </source>
</evidence>
<sequence length="135" mass="14528">MPATAPAQSKAPAGRTQKSDWQGNGKGSGNTVQPNVQGSDMDDFEQASLVIFTAADVPGLSHNRHGQVSNGGKSSHLKCLHQRKIAADVETDHDDDLLDDGWPQANQRHEATPFLHKTTAPIQPDDAHQKDTCQV</sequence>
<dbReference type="InParanoid" id="A0A0C3JHP1"/>
<evidence type="ECO:0000313" key="3">
    <source>
        <dbReference type="Proteomes" id="UP000054217"/>
    </source>
</evidence>
<name>A0A0C3JHP1_PISTI</name>
<reference evidence="2 3" key="1">
    <citation type="submission" date="2014-04" db="EMBL/GenBank/DDBJ databases">
        <authorList>
            <consortium name="DOE Joint Genome Institute"/>
            <person name="Kuo A."/>
            <person name="Kohler A."/>
            <person name="Costa M.D."/>
            <person name="Nagy L.G."/>
            <person name="Floudas D."/>
            <person name="Copeland A."/>
            <person name="Barry K.W."/>
            <person name="Cichocki N."/>
            <person name="Veneault-Fourrey C."/>
            <person name="LaButti K."/>
            <person name="Lindquist E.A."/>
            <person name="Lipzen A."/>
            <person name="Lundell T."/>
            <person name="Morin E."/>
            <person name="Murat C."/>
            <person name="Sun H."/>
            <person name="Tunlid A."/>
            <person name="Henrissat B."/>
            <person name="Grigoriev I.V."/>
            <person name="Hibbett D.S."/>
            <person name="Martin F."/>
            <person name="Nordberg H.P."/>
            <person name="Cantor M.N."/>
            <person name="Hua S.X."/>
        </authorList>
    </citation>
    <scope>NUCLEOTIDE SEQUENCE [LARGE SCALE GENOMIC DNA]</scope>
    <source>
        <strain evidence="2 3">Marx 270</strain>
    </source>
</reference>
<gene>
    <name evidence="2" type="ORF">M404DRAFT_32586</name>
</gene>
<organism evidence="2 3">
    <name type="scientific">Pisolithus tinctorius Marx 270</name>
    <dbReference type="NCBI Taxonomy" id="870435"/>
    <lineage>
        <taxon>Eukaryota</taxon>
        <taxon>Fungi</taxon>
        <taxon>Dikarya</taxon>
        <taxon>Basidiomycota</taxon>
        <taxon>Agaricomycotina</taxon>
        <taxon>Agaricomycetes</taxon>
        <taxon>Agaricomycetidae</taxon>
        <taxon>Boletales</taxon>
        <taxon>Sclerodermatineae</taxon>
        <taxon>Pisolithaceae</taxon>
        <taxon>Pisolithus</taxon>
    </lineage>
</organism>
<feature type="compositionally biased region" description="Polar residues" evidence="1">
    <location>
        <begin position="29"/>
        <end position="38"/>
    </location>
</feature>
<feature type="region of interest" description="Disordered" evidence="1">
    <location>
        <begin position="1"/>
        <end position="42"/>
    </location>
</feature>
<accession>A0A0C3JHP1</accession>
<dbReference type="HOGENOM" id="CLU_1886607_0_0_1"/>
<dbReference type="Proteomes" id="UP000054217">
    <property type="component" value="Unassembled WGS sequence"/>
</dbReference>
<dbReference type="AlphaFoldDB" id="A0A0C3JHP1"/>
<reference evidence="3" key="2">
    <citation type="submission" date="2015-01" db="EMBL/GenBank/DDBJ databases">
        <title>Evolutionary Origins and Diversification of the Mycorrhizal Mutualists.</title>
        <authorList>
            <consortium name="DOE Joint Genome Institute"/>
            <consortium name="Mycorrhizal Genomics Consortium"/>
            <person name="Kohler A."/>
            <person name="Kuo A."/>
            <person name="Nagy L.G."/>
            <person name="Floudas D."/>
            <person name="Copeland A."/>
            <person name="Barry K.W."/>
            <person name="Cichocki N."/>
            <person name="Veneault-Fourrey C."/>
            <person name="LaButti K."/>
            <person name="Lindquist E.A."/>
            <person name="Lipzen A."/>
            <person name="Lundell T."/>
            <person name="Morin E."/>
            <person name="Murat C."/>
            <person name="Riley R."/>
            <person name="Ohm R."/>
            <person name="Sun H."/>
            <person name="Tunlid A."/>
            <person name="Henrissat B."/>
            <person name="Grigoriev I.V."/>
            <person name="Hibbett D.S."/>
            <person name="Martin F."/>
        </authorList>
    </citation>
    <scope>NUCLEOTIDE SEQUENCE [LARGE SCALE GENOMIC DNA]</scope>
    <source>
        <strain evidence="3">Marx 270</strain>
    </source>
</reference>
<dbReference type="EMBL" id="KN832034">
    <property type="protein sequence ID" value="KIN97121.1"/>
    <property type="molecule type" value="Genomic_DNA"/>
</dbReference>